<evidence type="ECO:0000313" key="3">
    <source>
        <dbReference type="Proteomes" id="UP000230564"/>
    </source>
</evidence>
<comment type="caution">
    <text evidence="2">The sequence shown here is derived from an EMBL/GenBank/DDBJ whole genome shotgun (WGS) entry which is preliminary data.</text>
</comment>
<feature type="region of interest" description="Disordered" evidence="1">
    <location>
        <begin position="1"/>
        <end position="25"/>
    </location>
</feature>
<feature type="compositionally biased region" description="Basic and acidic residues" evidence="1">
    <location>
        <begin position="1"/>
        <end position="23"/>
    </location>
</feature>
<protein>
    <submittedName>
        <fullName evidence="2">Uncharacterized protein</fullName>
    </submittedName>
</protein>
<dbReference type="AlphaFoldDB" id="A0A2H0NDU2"/>
<sequence>MEHDEVLERAMKLGKEKHPEAPQHHHASFANSVATLVTGWSGGYGGPSMREHWAGRVAESKGADGSFSFEDAVTAVDEVCYGPINIDHARMLEDEHCFDDAPGDVEEAQRLLAMNQ</sequence>
<reference evidence="2 3" key="1">
    <citation type="submission" date="2017-09" db="EMBL/GenBank/DDBJ databases">
        <title>Depth-based differentiation of microbial function through sediment-hosted aquifers and enrichment of novel symbionts in the deep terrestrial subsurface.</title>
        <authorList>
            <person name="Probst A.J."/>
            <person name="Ladd B."/>
            <person name="Jarett J.K."/>
            <person name="Geller-Mcgrath D.E."/>
            <person name="Sieber C.M."/>
            <person name="Emerson J.B."/>
            <person name="Anantharaman K."/>
            <person name="Thomas B.C."/>
            <person name="Malmstrom R."/>
            <person name="Stieglmeier M."/>
            <person name="Klingl A."/>
            <person name="Woyke T."/>
            <person name="Ryan C.M."/>
            <person name="Banfield J.F."/>
        </authorList>
    </citation>
    <scope>NUCLEOTIDE SEQUENCE [LARGE SCALE GENOMIC DNA]</scope>
    <source>
        <strain evidence="2">CG11_big_fil_rev_8_21_14_0_20_36_20</strain>
    </source>
</reference>
<accession>A0A2H0NDU2</accession>
<proteinExistence type="predicted"/>
<evidence type="ECO:0000256" key="1">
    <source>
        <dbReference type="SAM" id="MobiDB-lite"/>
    </source>
</evidence>
<gene>
    <name evidence="2" type="ORF">COV55_04610</name>
</gene>
<evidence type="ECO:0000313" key="2">
    <source>
        <dbReference type="EMBL" id="PIR06236.1"/>
    </source>
</evidence>
<dbReference type="EMBL" id="PCWQ01000016">
    <property type="protein sequence ID" value="PIR06236.1"/>
    <property type="molecule type" value="Genomic_DNA"/>
</dbReference>
<dbReference type="Proteomes" id="UP000230564">
    <property type="component" value="Unassembled WGS sequence"/>
</dbReference>
<organism evidence="2 3">
    <name type="scientific">Candidatus Komeilibacteria bacterium CG11_big_fil_rev_8_21_14_0_20_36_20</name>
    <dbReference type="NCBI Taxonomy" id="1974477"/>
    <lineage>
        <taxon>Bacteria</taxon>
        <taxon>Candidatus Komeiliibacteriota</taxon>
    </lineage>
</organism>
<name>A0A2H0NDU2_9BACT</name>